<dbReference type="OrthoDB" id="10516167at2759"/>
<keyword evidence="2" id="KW-1185">Reference proteome</keyword>
<gene>
    <name evidence="1" type="ORF">NECHADRAFT_88219</name>
</gene>
<evidence type="ECO:0000313" key="2">
    <source>
        <dbReference type="Proteomes" id="UP000005206"/>
    </source>
</evidence>
<dbReference type="HOGENOM" id="CLU_644189_0_0_1"/>
<dbReference type="VEuPathDB" id="FungiDB:NECHADRAFT_88219"/>
<dbReference type="GeneID" id="9669726"/>
<dbReference type="AlphaFoldDB" id="C7ZDQ7"/>
<evidence type="ECO:0000313" key="1">
    <source>
        <dbReference type="EMBL" id="EEU37792.1"/>
    </source>
</evidence>
<organism evidence="1 2">
    <name type="scientific">Fusarium vanettenii (strain ATCC MYA-4622 / CBS 123669 / FGSC 9596 / NRRL 45880 / 77-13-4)</name>
    <name type="common">Fusarium solani subsp. pisi</name>
    <dbReference type="NCBI Taxonomy" id="660122"/>
    <lineage>
        <taxon>Eukaryota</taxon>
        <taxon>Fungi</taxon>
        <taxon>Dikarya</taxon>
        <taxon>Ascomycota</taxon>
        <taxon>Pezizomycotina</taxon>
        <taxon>Sordariomycetes</taxon>
        <taxon>Hypocreomycetidae</taxon>
        <taxon>Hypocreales</taxon>
        <taxon>Nectriaceae</taxon>
        <taxon>Fusarium</taxon>
        <taxon>Fusarium solani species complex</taxon>
        <taxon>Fusarium vanettenii</taxon>
    </lineage>
</organism>
<proteinExistence type="predicted"/>
<accession>C7ZDQ7</accession>
<name>C7ZDQ7_FUSV7</name>
<dbReference type="EMBL" id="GG698920">
    <property type="protein sequence ID" value="EEU37792.1"/>
    <property type="molecule type" value="Genomic_DNA"/>
</dbReference>
<dbReference type="InParanoid" id="C7ZDQ7"/>
<protein>
    <submittedName>
        <fullName evidence="1">Uncharacterized protein</fullName>
    </submittedName>
</protein>
<dbReference type="Proteomes" id="UP000005206">
    <property type="component" value="Chromosome 13"/>
</dbReference>
<reference evidence="1 2" key="1">
    <citation type="journal article" date="2009" name="PLoS Genet.">
        <title>The genome of Nectria haematococca: contribution of supernumerary chromosomes to gene expansion.</title>
        <authorList>
            <person name="Coleman J.J."/>
            <person name="Rounsley S.D."/>
            <person name="Rodriguez-Carres M."/>
            <person name="Kuo A."/>
            <person name="Wasmann C.C."/>
            <person name="Grimwood J."/>
            <person name="Schmutz J."/>
            <person name="Taga M."/>
            <person name="White G.J."/>
            <person name="Zhou S."/>
            <person name="Schwartz D.C."/>
            <person name="Freitag M."/>
            <person name="Ma L.J."/>
            <person name="Danchin E.G."/>
            <person name="Henrissat B."/>
            <person name="Coutinho P.M."/>
            <person name="Nelson D.R."/>
            <person name="Straney D."/>
            <person name="Napoli C.A."/>
            <person name="Barker B.M."/>
            <person name="Gribskov M."/>
            <person name="Rep M."/>
            <person name="Kroken S."/>
            <person name="Molnar I."/>
            <person name="Rensing C."/>
            <person name="Kennell J.C."/>
            <person name="Zamora J."/>
            <person name="Farman M.L."/>
            <person name="Selker E.U."/>
            <person name="Salamov A."/>
            <person name="Shapiro H."/>
            <person name="Pangilinan J."/>
            <person name="Lindquist E."/>
            <person name="Lamers C."/>
            <person name="Grigoriev I.V."/>
            <person name="Geiser D.M."/>
            <person name="Covert S.F."/>
            <person name="Temporini E."/>
            <person name="Vanetten H.D."/>
        </authorList>
    </citation>
    <scope>NUCLEOTIDE SEQUENCE [LARGE SCALE GENOMIC DNA]</scope>
    <source>
        <strain evidence="2">ATCC MYA-4622 / CBS 123669 / FGSC 9596 / NRRL 45880 / 77-13-4</strain>
    </source>
</reference>
<dbReference type="RefSeq" id="XP_003043505.1">
    <property type="nucleotide sequence ID" value="XM_003043459.1"/>
</dbReference>
<sequence>MPKTSHHTITPGEIDLFLDPDYRVASLSNLMIPAPHHPTGNPAESSVLYHTIHRYGFDILAPLTCLRNRAKVVVVCLSKETTSGEKTPLLWHQDVCVTITSLGVLKCLTGSSKSMTRPVKHASLVGQLLHGASSRYKLSTKDSRAPSHASRLARQAVALTGVTASYHGVGELANGDEGRAGKTLVSDIWTGIPGPVTHGCWDSKHNGGLVPFRILKMNLVVTPAFVGGAKAKHGLQAMEGKAIVITSAVLLPQQDASGVSKREGCSRVDGRHSTQPLSHLRSQEMIEKRGLCEGIPQQEMIPILPLFRVLARKRRDVEYAKDGAWPAVLVDLTDNHNFPVSLFMGAIQARVRLACDMIVVVEGVLEGETSQVVDVDVDVVAGFRVRESGSSLAETWSNTLDVRRWFIACNVGLWCDFVSIPAKITL</sequence>
<dbReference type="KEGG" id="nhe:NECHADRAFT_88219"/>